<reference evidence="1 2" key="1">
    <citation type="journal article" date="2022" name="G3 (Bethesda)">
        <title>Enemy or ally: a genomic approach to elucidate the lifestyle of Phyllosticta citrichinaensis.</title>
        <authorList>
            <person name="Buijs V.A."/>
            <person name="Groenewald J.Z."/>
            <person name="Haridas S."/>
            <person name="LaButti K.M."/>
            <person name="Lipzen A."/>
            <person name="Martin F.M."/>
            <person name="Barry K."/>
            <person name="Grigoriev I.V."/>
            <person name="Crous P.W."/>
            <person name="Seidl M.F."/>
        </authorList>
    </citation>
    <scope>NUCLEOTIDE SEQUENCE [LARGE SCALE GENOMIC DNA]</scope>
    <source>
        <strain evidence="1 2">CBS 129764</strain>
    </source>
</reference>
<protein>
    <submittedName>
        <fullName evidence="1">Uncharacterized protein</fullName>
    </submittedName>
</protein>
<evidence type="ECO:0000313" key="1">
    <source>
        <dbReference type="EMBL" id="KAK8174261.1"/>
    </source>
</evidence>
<dbReference type="Proteomes" id="UP001456524">
    <property type="component" value="Unassembled WGS sequence"/>
</dbReference>
<proteinExistence type="predicted"/>
<sequence length="153" mass="16551">MAMRCSVDSGPKVRPLLEMAPKGVPGELYRMFRPYLVVDGGCAPLPVVDEEGNEESSDYFSDKEGQDCAAVVWVRGPNHDRPTVRGVALTKSGEWVMTSTPHLDGNHVLVEHCNNDSLRGCDGVRFLEYQSNPLLGHGLTTTPAGGKSQPIAT</sequence>
<comment type="caution">
    <text evidence="1">The sequence shown here is derived from an EMBL/GenBank/DDBJ whole genome shotgun (WGS) entry which is preliminary data.</text>
</comment>
<accession>A0ABR1Y110</accession>
<evidence type="ECO:0000313" key="2">
    <source>
        <dbReference type="Proteomes" id="UP001456524"/>
    </source>
</evidence>
<organism evidence="1 2">
    <name type="scientific">Phyllosticta citrichinensis</name>
    <dbReference type="NCBI Taxonomy" id="1130410"/>
    <lineage>
        <taxon>Eukaryota</taxon>
        <taxon>Fungi</taxon>
        <taxon>Dikarya</taxon>
        <taxon>Ascomycota</taxon>
        <taxon>Pezizomycotina</taxon>
        <taxon>Dothideomycetes</taxon>
        <taxon>Dothideomycetes incertae sedis</taxon>
        <taxon>Botryosphaeriales</taxon>
        <taxon>Phyllostictaceae</taxon>
        <taxon>Phyllosticta</taxon>
    </lineage>
</organism>
<dbReference type="EMBL" id="JBBWUH010000003">
    <property type="protein sequence ID" value="KAK8174261.1"/>
    <property type="molecule type" value="Genomic_DNA"/>
</dbReference>
<keyword evidence="2" id="KW-1185">Reference proteome</keyword>
<name>A0ABR1Y110_9PEZI</name>
<gene>
    <name evidence="1" type="ORF">IWX90DRAFT_485137</name>
</gene>